<evidence type="ECO:0000256" key="2">
    <source>
        <dbReference type="SAM" id="Phobius"/>
    </source>
</evidence>
<feature type="compositionally biased region" description="Low complexity" evidence="1">
    <location>
        <begin position="93"/>
        <end position="104"/>
    </location>
</feature>
<reference evidence="3" key="2">
    <citation type="journal article" date="2021" name="PeerJ">
        <title>Extensive microbial diversity within the chicken gut microbiome revealed by metagenomics and culture.</title>
        <authorList>
            <person name="Gilroy R."/>
            <person name="Ravi A."/>
            <person name="Getino M."/>
            <person name="Pursley I."/>
            <person name="Horton D.L."/>
            <person name="Alikhan N.F."/>
            <person name="Baker D."/>
            <person name="Gharbi K."/>
            <person name="Hall N."/>
            <person name="Watson M."/>
            <person name="Adriaenssens E.M."/>
            <person name="Foster-Nyarko E."/>
            <person name="Jarju S."/>
            <person name="Secka A."/>
            <person name="Antonio M."/>
            <person name="Oren A."/>
            <person name="Chaudhuri R.R."/>
            <person name="La Ragione R."/>
            <person name="Hildebrand F."/>
            <person name="Pallen M.J."/>
        </authorList>
    </citation>
    <scope>NUCLEOTIDE SEQUENCE</scope>
    <source>
        <strain evidence="3">10406</strain>
    </source>
</reference>
<dbReference type="Proteomes" id="UP000886857">
    <property type="component" value="Unassembled WGS sequence"/>
</dbReference>
<dbReference type="AlphaFoldDB" id="A0A9D1SVK8"/>
<proteinExistence type="predicted"/>
<name>A0A9D1SVK8_9FIRM</name>
<organism evidence="3 4">
    <name type="scientific">Candidatus Limadaptatus stercoripullorum</name>
    <dbReference type="NCBI Taxonomy" id="2840846"/>
    <lineage>
        <taxon>Bacteria</taxon>
        <taxon>Bacillati</taxon>
        <taxon>Bacillota</taxon>
        <taxon>Clostridia</taxon>
        <taxon>Eubacteriales</taxon>
        <taxon>Candidatus Limadaptatus</taxon>
    </lineage>
</organism>
<gene>
    <name evidence="3" type="ORF">IAC73_00520</name>
</gene>
<sequence length="244" mass="27530">MAITLDELLGRNRTEEQRNFDAFPPMEEYTARRASGSTYTAPERPRFDIERRPYTPPRTVEEVREYASSSPYMAPRREEYREPERAEEYTSRYAYRPEPQQAPARPEERRSEGGFYEFAATDTERASGQDLYDRLSANTRVSEQETAARRSYGSDYAERYRTENVPKRKRARLGLKAKLIIAAYAVVFAVISILIIVNAGALNRGSAAVPAGNGAAVADAFVAAHTADAGEIEYGYDAEMFKLP</sequence>
<keyword evidence="2" id="KW-0472">Membrane</keyword>
<dbReference type="EMBL" id="DVOE01000007">
    <property type="protein sequence ID" value="HIU98314.1"/>
    <property type="molecule type" value="Genomic_DNA"/>
</dbReference>
<feature type="compositionally biased region" description="Basic and acidic residues" evidence="1">
    <location>
        <begin position="75"/>
        <end position="90"/>
    </location>
</feature>
<feature type="transmembrane region" description="Helical" evidence="2">
    <location>
        <begin position="177"/>
        <end position="197"/>
    </location>
</feature>
<protein>
    <submittedName>
        <fullName evidence="3">Uncharacterized protein</fullName>
    </submittedName>
</protein>
<feature type="region of interest" description="Disordered" evidence="1">
    <location>
        <begin position="1"/>
        <end position="111"/>
    </location>
</feature>
<keyword evidence="2" id="KW-0812">Transmembrane</keyword>
<feature type="compositionally biased region" description="Basic and acidic residues" evidence="1">
    <location>
        <begin position="8"/>
        <end position="19"/>
    </location>
</feature>
<feature type="compositionally biased region" description="Basic and acidic residues" evidence="1">
    <location>
        <begin position="43"/>
        <end position="65"/>
    </location>
</feature>
<reference evidence="3" key="1">
    <citation type="submission" date="2020-10" db="EMBL/GenBank/DDBJ databases">
        <authorList>
            <person name="Gilroy R."/>
        </authorList>
    </citation>
    <scope>NUCLEOTIDE SEQUENCE</scope>
    <source>
        <strain evidence="3">10406</strain>
    </source>
</reference>
<evidence type="ECO:0000313" key="4">
    <source>
        <dbReference type="Proteomes" id="UP000886857"/>
    </source>
</evidence>
<accession>A0A9D1SVK8</accession>
<evidence type="ECO:0000313" key="3">
    <source>
        <dbReference type="EMBL" id="HIU98314.1"/>
    </source>
</evidence>
<keyword evidence="2" id="KW-1133">Transmembrane helix</keyword>
<evidence type="ECO:0000256" key="1">
    <source>
        <dbReference type="SAM" id="MobiDB-lite"/>
    </source>
</evidence>
<comment type="caution">
    <text evidence="3">The sequence shown here is derived from an EMBL/GenBank/DDBJ whole genome shotgun (WGS) entry which is preliminary data.</text>
</comment>